<dbReference type="AlphaFoldDB" id="A0A0G0ARK6"/>
<gene>
    <name evidence="2" type="ORF">UR53_C0001G0083</name>
</gene>
<proteinExistence type="predicted"/>
<dbReference type="EMBL" id="LBPO01000001">
    <property type="protein sequence ID" value="KKP59583.1"/>
    <property type="molecule type" value="Genomic_DNA"/>
</dbReference>
<sequence length="114" mass="12660">MPPLANILPTLPWTYIEIIINVVATLGAILVTYGIFLEAERKQDAVFTIGAACLLVYSLWIGNKIFSVAMAGLMVGSFIELIEIMLGRHEHTEKLITEYKCPSGNCPHEQNLKK</sequence>
<comment type="caution">
    <text evidence="2">The sequence shown here is derived from an EMBL/GenBank/DDBJ whole genome shotgun (WGS) entry which is preliminary data.</text>
</comment>
<dbReference type="Proteomes" id="UP000034927">
    <property type="component" value="Unassembled WGS sequence"/>
</dbReference>
<organism evidence="2 3">
    <name type="scientific">Candidatus Magasanikbacteria bacterium GW2011_GWC2_34_16</name>
    <dbReference type="NCBI Taxonomy" id="1619045"/>
    <lineage>
        <taxon>Bacteria</taxon>
        <taxon>Candidatus Magasanikiibacteriota</taxon>
    </lineage>
</organism>
<evidence type="ECO:0000313" key="3">
    <source>
        <dbReference type="Proteomes" id="UP000034927"/>
    </source>
</evidence>
<keyword evidence="1" id="KW-0812">Transmembrane</keyword>
<keyword evidence="1" id="KW-1133">Transmembrane helix</keyword>
<reference evidence="2 3" key="1">
    <citation type="journal article" date="2015" name="Nature">
        <title>rRNA introns, odd ribosomes, and small enigmatic genomes across a large radiation of phyla.</title>
        <authorList>
            <person name="Brown C.T."/>
            <person name="Hug L.A."/>
            <person name="Thomas B.C."/>
            <person name="Sharon I."/>
            <person name="Castelle C.J."/>
            <person name="Singh A."/>
            <person name="Wilkins M.J."/>
            <person name="Williams K.H."/>
            <person name="Banfield J.F."/>
        </authorList>
    </citation>
    <scope>NUCLEOTIDE SEQUENCE [LARGE SCALE GENOMIC DNA]</scope>
</reference>
<accession>A0A0G0ARK6</accession>
<name>A0A0G0ARK6_9BACT</name>
<feature type="transmembrane region" description="Helical" evidence="1">
    <location>
        <begin position="68"/>
        <end position="86"/>
    </location>
</feature>
<keyword evidence="1" id="KW-0472">Membrane</keyword>
<protein>
    <submittedName>
        <fullName evidence="2">Uncharacterized protein</fullName>
    </submittedName>
</protein>
<feature type="transmembrane region" description="Helical" evidence="1">
    <location>
        <begin position="12"/>
        <end position="33"/>
    </location>
</feature>
<evidence type="ECO:0000256" key="1">
    <source>
        <dbReference type="SAM" id="Phobius"/>
    </source>
</evidence>
<evidence type="ECO:0000313" key="2">
    <source>
        <dbReference type="EMBL" id="KKP59583.1"/>
    </source>
</evidence>
<feature type="transmembrane region" description="Helical" evidence="1">
    <location>
        <begin position="45"/>
        <end position="62"/>
    </location>
</feature>